<feature type="domain" description="UvrD-like helicase C-terminal" evidence="3">
    <location>
        <begin position="775"/>
        <end position="822"/>
    </location>
</feature>
<dbReference type="Pfam" id="PF13604">
    <property type="entry name" value="AAA_30"/>
    <property type="match status" value="1"/>
</dbReference>
<feature type="domain" description="TrwC relaxase" evidence="2">
    <location>
        <begin position="13"/>
        <end position="281"/>
    </location>
</feature>
<dbReference type="RefSeq" id="WP_088255938.1">
    <property type="nucleotide sequence ID" value="NZ_NIDE01000007.1"/>
</dbReference>
<organism evidence="4 5">
    <name type="scientific">Fimbriiglobus ruber</name>
    <dbReference type="NCBI Taxonomy" id="1908690"/>
    <lineage>
        <taxon>Bacteria</taxon>
        <taxon>Pseudomonadati</taxon>
        <taxon>Planctomycetota</taxon>
        <taxon>Planctomycetia</taxon>
        <taxon>Gemmatales</taxon>
        <taxon>Gemmataceae</taxon>
        <taxon>Fimbriiglobus</taxon>
    </lineage>
</organism>
<dbReference type="SUPFAM" id="SSF55464">
    <property type="entry name" value="Origin of replication-binding domain, RBD-like"/>
    <property type="match status" value="1"/>
</dbReference>
<dbReference type="NCBIfam" id="NF041492">
    <property type="entry name" value="MobF"/>
    <property type="match status" value="1"/>
</dbReference>
<dbReference type="NCBIfam" id="TIGR02686">
    <property type="entry name" value="relax_trwC"/>
    <property type="match status" value="1"/>
</dbReference>
<evidence type="ECO:0000259" key="3">
    <source>
        <dbReference type="Pfam" id="PF13538"/>
    </source>
</evidence>
<name>A0A225DJ14_9BACT</name>
<dbReference type="SUPFAM" id="SSF52540">
    <property type="entry name" value="P-loop containing nucleoside triphosphate hydrolases"/>
    <property type="match status" value="2"/>
</dbReference>
<gene>
    <name evidence="4" type="ORF">FRUB_04865</name>
</gene>
<evidence type="ECO:0000313" key="5">
    <source>
        <dbReference type="Proteomes" id="UP000214646"/>
    </source>
</evidence>
<dbReference type="InterPro" id="IPR050534">
    <property type="entry name" value="Coronavir_polyprotein_1ab"/>
</dbReference>
<sequence>MLRITQQQSPEAAKRYHATADYYREGQEVVGNWGGDAARMLGLRGLVDQDAFDRLCDNLHPRTGRPLTARTRSDRTVGYDFTFSVPKSVSLLYALTDDSAVAAAFRAAVGETMREIEAEMKARVRKGGRDVDRDTGNMVWAEFVHRTSRPVDDVPDPQLHAHCFAFNATWDAHERQWKAGQFRDLKRDAPYFQAAFRVRLANKLQDLGFGIVRTRDDFEIAGVPAGVLKRYSRRTEQVERVAAERGITDPDRKAELGAKTRERKGTPLAWDALRETWAARLSPAERDGLGRVGNRETSPPRPARGERAAVDYALDHCFAREAVVPERKLLTEALKRGLGAVTVRDAARELYTRPLIRGDHGGRAVATTPAMLDAESRLIAFARGGRGRFRPLADADRPLVRDWLNAGQKAAVRHVLGSRDRVTIVRGAAGTGKTKLEEELRDAFRERGVPVVALAQSADASRGVLRDEAGFADADTVARFLVNTGMQDRARNGVVLVDEASQLGTRDLLRVFDVADTIGARIVLVGDRRQHRAVAAGEPLALLEEKAGLPVAEVTDIIRQSGDYKKATKALSRGDIATGFAELDRLKWIKEVPDCDRDRVLAAAYLAAVAERKANGERKTALVVSPTHAEAGRVTRAVRDGLKAAGRLGAERVIATWRPAHLTDAQKADPTQYEAGDLLRFHQHAPGHKSGSRLILGAGATPPVGSADRFEVYRPAPLAVAVGDRLRVTAGGTTRDGKHRLDTGAVFTVKGFTRRGDVVDDRGWVIDREFGHLAHGYVVTSHASQGRTVDKVFVAQSGESFAASNRRQFYVSVSRGREQAVVFTDDKAQLLAAAARADDPLSATALAESRRRPPSLRQRLYKHLAFVRRMGTFARTHEIPSTHFHREMTQQHHQERGHER</sequence>
<dbReference type="Proteomes" id="UP000214646">
    <property type="component" value="Unassembled WGS sequence"/>
</dbReference>
<dbReference type="Pfam" id="PF13538">
    <property type="entry name" value="UvrD_C_2"/>
    <property type="match status" value="1"/>
</dbReference>
<dbReference type="CDD" id="cd18809">
    <property type="entry name" value="SF1_C_RecD"/>
    <property type="match status" value="1"/>
</dbReference>
<comment type="caution">
    <text evidence="4">The sequence shown here is derived from an EMBL/GenBank/DDBJ whole genome shotgun (WGS) entry which is preliminary data.</text>
</comment>
<reference evidence="5" key="1">
    <citation type="submission" date="2017-06" db="EMBL/GenBank/DDBJ databases">
        <title>Genome analysis of Fimbriiglobus ruber SP5, the first member of the order Planctomycetales with confirmed chitinolytic capability.</title>
        <authorList>
            <person name="Ravin N.V."/>
            <person name="Rakitin A.L."/>
            <person name="Ivanova A.A."/>
            <person name="Beletsky A.V."/>
            <person name="Kulichevskaya I.S."/>
            <person name="Mardanov A.V."/>
            <person name="Dedysh S.N."/>
        </authorList>
    </citation>
    <scope>NUCLEOTIDE SEQUENCE [LARGE SCALE GENOMIC DNA]</scope>
    <source>
        <strain evidence="5">SP5</strain>
    </source>
</reference>
<dbReference type="AlphaFoldDB" id="A0A225DJ14"/>
<proteinExistence type="predicted"/>
<dbReference type="InterPro" id="IPR014059">
    <property type="entry name" value="TraI/TrwC_relax"/>
</dbReference>
<evidence type="ECO:0000313" key="4">
    <source>
        <dbReference type="EMBL" id="OWK40973.1"/>
    </source>
</evidence>
<dbReference type="GO" id="GO:0043139">
    <property type="term" value="F:5'-3' DNA helicase activity"/>
    <property type="evidence" value="ECO:0007669"/>
    <property type="project" value="TreeGrafter"/>
</dbReference>
<protein>
    <submittedName>
        <fullName evidence="4">IncW plasmid conjugative relaxase protein TrwC (TraI)</fullName>
    </submittedName>
</protein>
<evidence type="ECO:0000256" key="1">
    <source>
        <dbReference type="SAM" id="MobiDB-lite"/>
    </source>
</evidence>
<dbReference type="PANTHER" id="PTHR43788">
    <property type="entry name" value="DNA2/NAM7 HELICASE FAMILY MEMBER"/>
    <property type="match status" value="1"/>
</dbReference>
<dbReference type="InterPro" id="IPR014862">
    <property type="entry name" value="TrwC"/>
</dbReference>
<accession>A0A225DJ14</accession>
<dbReference type="PANTHER" id="PTHR43788:SF8">
    <property type="entry name" value="DNA-BINDING PROTEIN SMUBP-2"/>
    <property type="match status" value="1"/>
</dbReference>
<keyword evidence="5" id="KW-1185">Reference proteome</keyword>
<dbReference type="Gene3D" id="3.40.50.300">
    <property type="entry name" value="P-loop containing nucleotide triphosphate hydrolases"/>
    <property type="match status" value="2"/>
</dbReference>
<evidence type="ECO:0000259" key="2">
    <source>
        <dbReference type="Pfam" id="PF08751"/>
    </source>
</evidence>
<dbReference type="Pfam" id="PF08751">
    <property type="entry name" value="TrwC"/>
    <property type="match status" value="1"/>
</dbReference>
<dbReference type="InterPro" id="IPR027785">
    <property type="entry name" value="UvrD-like_helicase_C"/>
</dbReference>
<feature type="region of interest" description="Disordered" evidence="1">
    <location>
        <begin position="879"/>
        <end position="900"/>
    </location>
</feature>
<dbReference type="OrthoDB" id="1826980at2"/>
<dbReference type="EMBL" id="NIDE01000007">
    <property type="protein sequence ID" value="OWK40973.1"/>
    <property type="molecule type" value="Genomic_DNA"/>
</dbReference>
<dbReference type="InterPro" id="IPR027417">
    <property type="entry name" value="P-loop_NTPase"/>
</dbReference>